<sequence length="91" mass="10168">MFSVKRSIVSLLGLIQRHKMKSLAVLCFLALLCGALAKNKRDDKVMGGRGILACSPARLAWAWTIITGQRMKMFLLPQLYQLSEHIQIIGV</sequence>
<dbReference type="Proteomes" id="UP000838756">
    <property type="component" value="Unassembled WGS sequence"/>
</dbReference>
<keyword evidence="1" id="KW-0732">Signal</keyword>
<dbReference type="AlphaFoldDB" id="A0A8S4QWM5"/>
<protein>
    <submittedName>
        <fullName evidence="2">Jg25430 protein</fullName>
    </submittedName>
</protein>
<comment type="caution">
    <text evidence="2">The sequence shown here is derived from an EMBL/GenBank/DDBJ whole genome shotgun (WGS) entry which is preliminary data.</text>
</comment>
<feature type="chain" id="PRO_5035787814" evidence="1">
    <location>
        <begin position="38"/>
        <end position="91"/>
    </location>
</feature>
<keyword evidence="3" id="KW-1185">Reference proteome</keyword>
<dbReference type="EMBL" id="CAKXAJ010018802">
    <property type="protein sequence ID" value="CAH2217927.1"/>
    <property type="molecule type" value="Genomic_DNA"/>
</dbReference>
<evidence type="ECO:0000313" key="3">
    <source>
        <dbReference type="Proteomes" id="UP000838756"/>
    </source>
</evidence>
<name>A0A8S4QWM5_9NEOP</name>
<feature type="signal peptide" evidence="1">
    <location>
        <begin position="1"/>
        <end position="37"/>
    </location>
</feature>
<evidence type="ECO:0000313" key="2">
    <source>
        <dbReference type="EMBL" id="CAH2217927.1"/>
    </source>
</evidence>
<evidence type="ECO:0000256" key="1">
    <source>
        <dbReference type="SAM" id="SignalP"/>
    </source>
</evidence>
<gene>
    <name evidence="2" type="primary">jg25430</name>
    <name evidence="2" type="ORF">PAEG_LOCUS5803</name>
</gene>
<accession>A0A8S4QWM5</accession>
<reference evidence="2" key="1">
    <citation type="submission" date="2022-03" db="EMBL/GenBank/DDBJ databases">
        <authorList>
            <person name="Lindestad O."/>
        </authorList>
    </citation>
    <scope>NUCLEOTIDE SEQUENCE</scope>
</reference>
<organism evidence="2 3">
    <name type="scientific">Pararge aegeria aegeria</name>
    <dbReference type="NCBI Taxonomy" id="348720"/>
    <lineage>
        <taxon>Eukaryota</taxon>
        <taxon>Metazoa</taxon>
        <taxon>Ecdysozoa</taxon>
        <taxon>Arthropoda</taxon>
        <taxon>Hexapoda</taxon>
        <taxon>Insecta</taxon>
        <taxon>Pterygota</taxon>
        <taxon>Neoptera</taxon>
        <taxon>Endopterygota</taxon>
        <taxon>Lepidoptera</taxon>
        <taxon>Glossata</taxon>
        <taxon>Ditrysia</taxon>
        <taxon>Papilionoidea</taxon>
        <taxon>Nymphalidae</taxon>
        <taxon>Satyrinae</taxon>
        <taxon>Satyrini</taxon>
        <taxon>Parargina</taxon>
        <taxon>Pararge</taxon>
    </lineage>
</organism>
<proteinExistence type="predicted"/>